<proteinExistence type="predicted"/>
<accession>A0A1H4FX44</accession>
<dbReference type="RefSeq" id="WP_245712099.1">
    <property type="nucleotide sequence ID" value="NZ_FNRD01000015.1"/>
</dbReference>
<protein>
    <submittedName>
        <fullName evidence="5">AraC-type DNA-binding protein</fullName>
    </submittedName>
</protein>
<evidence type="ECO:0000256" key="2">
    <source>
        <dbReference type="ARBA" id="ARBA00023125"/>
    </source>
</evidence>
<dbReference type="SMART" id="SM00342">
    <property type="entry name" value="HTH_ARAC"/>
    <property type="match status" value="1"/>
</dbReference>
<dbReference type="EMBL" id="FNRD01000015">
    <property type="protein sequence ID" value="SEB01916.1"/>
    <property type="molecule type" value="Genomic_DNA"/>
</dbReference>
<keyword evidence="1" id="KW-0805">Transcription regulation</keyword>
<dbReference type="PANTHER" id="PTHR43280:SF32">
    <property type="entry name" value="TRANSCRIPTIONAL REGULATORY PROTEIN"/>
    <property type="match status" value="1"/>
</dbReference>
<dbReference type="GO" id="GO:0043565">
    <property type="term" value="F:sequence-specific DNA binding"/>
    <property type="evidence" value="ECO:0007669"/>
    <property type="project" value="InterPro"/>
</dbReference>
<evidence type="ECO:0000313" key="6">
    <source>
        <dbReference type="Proteomes" id="UP000198951"/>
    </source>
</evidence>
<dbReference type="SUPFAM" id="SSF46689">
    <property type="entry name" value="Homeodomain-like"/>
    <property type="match status" value="1"/>
</dbReference>
<dbReference type="InterPro" id="IPR020449">
    <property type="entry name" value="Tscrpt_reg_AraC-type_HTH"/>
</dbReference>
<evidence type="ECO:0000256" key="3">
    <source>
        <dbReference type="ARBA" id="ARBA00023163"/>
    </source>
</evidence>
<evidence type="ECO:0000313" key="5">
    <source>
        <dbReference type="EMBL" id="SEB01916.1"/>
    </source>
</evidence>
<dbReference type="AlphaFoldDB" id="A0A1H4FX44"/>
<dbReference type="PANTHER" id="PTHR43280">
    <property type="entry name" value="ARAC-FAMILY TRANSCRIPTIONAL REGULATOR"/>
    <property type="match status" value="1"/>
</dbReference>
<evidence type="ECO:0000256" key="1">
    <source>
        <dbReference type="ARBA" id="ARBA00023015"/>
    </source>
</evidence>
<dbReference type="PROSITE" id="PS01124">
    <property type="entry name" value="HTH_ARAC_FAMILY_2"/>
    <property type="match status" value="1"/>
</dbReference>
<keyword evidence="2 5" id="KW-0238">DNA-binding</keyword>
<dbReference type="PRINTS" id="PR00032">
    <property type="entry name" value="HTHARAC"/>
</dbReference>
<reference evidence="6" key="1">
    <citation type="submission" date="2016-10" db="EMBL/GenBank/DDBJ databases">
        <authorList>
            <person name="Varghese N."/>
            <person name="Submissions S."/>
        </authorList>
    </citation>
    <scope>NUCLEOTIDE SEQUENCE [LARGE SCALE GENOMIC DNA]</scope>
    <source>
        <strain evidence="6">DSM 22376</strain>
    </source>
</reference>
<keyword evidence="3" id="KW-0804">Transcription</keyword>
<dbReference type="InterPro" id="IPR018060">
    <property type="entry name" value="HTH_AraC"/>
</dbReference>
<dbReference type="STRING" id="150146.SAMN05443667_11587"/>
<gene>
    <name evidence="5" type="ORF">SAMN05443667_11587</name>
</gene>
<name>A0A1H4FX44_9FLAO</name>
<dbReference type="Gene3D" id="1.10.10.60">
    <property type="entry name" value="Homeodomain-like"/>
    <property type="match status" value="1"/>
</dbReference>
<feature type="domain" description="HTH araC/xylS-type" evidence="4">
    <location>
        <begin position="189"/>
        <end position="287"/>
    </location>
</feature>
<organism evidence="5 6">
    <name type="scientific">Flavobacterium gillisiae</name>
    <dbReference type="NCBI Taxonomy" id="150146"/>
    <lineage>
        <taxon>Bacteria</taxon>
        <taxon>Pseudomonadati</taxon>
        <taxon>Bacteroidota</taxon>
        <taxon>Flavobacteriia</taxon>
        <taxon>Flavobacteriales</taxon>
        <taxon>Flavobacteriaceae</taxon>
        <taxon>Flavobacterium</taxon>
    </lineage>
</organism>
<dbReference type="Pfam" id="PF12833">
    <property type="entry name" value="HTH_18"/>
    <property type="match status" value="1"/>
</dbReference>
<sequence>MLTTLLHIDLNELPVKGLDVQILKDCILTKEKHEAFFINNTAVLLIKSGSLRLSFRDVFFELFENDLVVLSKGASLAILGTDPQLQLFYLSFSTRFAIENCTKQALLDAFYFLSGKSVRKVSLDLKSSLVVSLIYKLIYQVNKDSAIRQAATELQRISFNLFLYELRCIYGHFASEYHLNFTRNENLAIKFLNILAIHFKEQHSVQFYAGVLYVTAGHLNKVVKQTTGKPVKKILEETLIMEAKNRLDDDQITINRLSEELGFNSPSSFSTFFKKHVGIAPSVYRSSLSK</sequence>
<evidence type="ECO:0000259" key="4">
    <source>
        <dbReference type="PROSITE" id="PS01124"/>
    </source>
</evidence>
<dbReference type="Proteomes" id="UP000198951">
    <property type="component" value="Unassembled WGS sequence"/>
</dbReference>
<dbReference type="InterPro" id="IPR009057">
    <property type="entry name" value="Homeodomain-like_sf"/>
</dbReference>
<keyword evidence="6" id="KW-1185">Reference proteome</keyword>
<dbReference type="GO" id="GO:0003700">
    <property type="term" value="F:DNA-binding transcription factor activity"/>
    <property type="evidence" value="ECO:0007669"/>
    <property type="project" value="InterPro"/>
</dbReference>